<dbReference type="Pfam" id="PF08850">
    <property type="entry name" value="DUF1820"/>
    <property type="match status" value="1"/>
</dbReference>
<keyword evidence="2" id="KW-1185">Reference proteome</keyword>
<dbReference type="OrthoDB" id="5641137at2"/>
<reference evidence="1 2" key="1">
    <citation type="submission" date="2018-05" db="EMBL/GenBank/DDBJ databases">
        <title>Leucothrix arctica sp. nov., isolated from Arctic seawater.</title>
        <authorList>
            <person name="Choi A."/>
            <person name="Baek K."/>
        </authorList>
    </citation>
    <scope>NUCLEOTIDE SEQUENCE [LARGE SCALE GENOMIC DNA]</scope>
    <source>
        <strain evidence="1 2">JCM 18388</strain>
    </source>
</reference>
<comment type="caution">
    <text evidence="1">The sequence shown here is derived from an EMBL/GenBank/DDBJ whole genome shotgun (WGS) entry which is preliminary data.</text>
</comment>
<evidence type="ECO:0000313" key="2">
    <source>
        <dbReference type="Proteomes" id="UP000245539"/>
    </source>
</evidence>
<proteinExistence type="predicted"/>
<organism evidence="1 2">
    <name type="scientific">Leucothrix pacifica</name>
    <dbReference type="NCBI Taxonomy" id="1247513"/>
    <lineage>
        <taxon>Bacteria</taxon>
        <taxon>Pseudomonadati</taxon>
        <taxon>Pseudomonadota</taxon>
        <taxon>Gammaproteobacteria</taxon>
        <taxon>Thiotrichales</taxon>
        <taxon>Thiotrichaceae</taxon>
        <taxon>Leucothrix</taxon>
    </lineage>
</organism>
<dbReference type="PIRSF" id="PIRSF028538">
    <property type="entry name" value="DUF1820"/>
    <property type="match status" value="1"/>
</dbReference>
<name>A0A317CSC9_9GAMM</name>
<sequence>MRVNDSRLYKISFINKDKVYDIFAKQVYESDLYGFLAVEEIVFGNASEIVIDPSEEKLKAEFDGVKRSFIPLHSVVRIDEVKERGVCKISDYDDGTNVAVFPSASGSGGSKE</sequence>
<dbReference type="EMBL" id="QGKM01000013">
    <property type="protein sequence ID" value="PWQ99222.1"/>
    <property type="molecule type" value="Genomic_DNA"/>
</dbReference>
<evidence type="ECO:0000313" key="1">
    <source>
        <dbReference type="EMBL" id="PWQ99222.1"/>
    </source>
</evidence>
<dbReference type="Proteomes" id="UP000245539">
    <property type="component" value="Unassembled WGS sequence"/>
</dbReference>
<gene>
    <name evidence="1" type="ORF">DKW60_06730</name>
</gene>
<dbReference type="AlphaFoldDB" id="A0A317CSC9"/>
<protein>
    <submittedName>
        <fullName evidence="1">DUF1820 domain-containing protein</fullName>
    </submittedName>
</protein>
<accession>A0A317CSC9</accession>
<dbReference type="InterPro" id="IPR014949">
    <property type="entry name" value="DUF1820"/>
</dbReference>